<feature type="compositionally biased region" description="Low complexity" evidence="1">
    <location>
        <begin position="103"/>
        <end position="115"/>
    </location>
</feature>
<feature type="compositionally biased region" description="Basic residues" evidence="1">
    <location>
        <begin position="73"/>
        <end position="84"/>
    </location>
</feature>
<feature type="compositionally biased region" description="Basic and acidic residues" evidence="1">
    <location>
        <begin position="301"/>
        <end position="310"/>
    </location>
</feature>
<proteinExistence type="predicted"/>
<feature type="compositionally biased region" description="Basic and acidic residues" evidence="1">
    <location>
        <begin position="242"/>
        <end position="253"/>
    </location>
</feature>
<keyword evidence="3" id="KW-1185">Reference proteome</keyword>
<dbReference type="OrthoDB" id="5627at2759"/>
<feature type="compositionally biased region" description="Basic and acidic residues" evidence="1">
    <location>
        <begin position="399"/>
        <end position="409"/>
    </location>
</feature>
<feature type="compositionally biased region" description="Polar residues" evidence="1">
    <location>
        <begin position="265"/>
        <end position="283"/>
    </location>
</feature>
<feature type="region of interest" description="Disordered" evidence="1">
    <location>
        <begin position="44"/>
        <end position="167"/>
    </location>
</feature>
<feature type="region of interest" description="Disordered" evidence="1">
    <location>
        <begin position="230"/>
        <end position="310"/>
    </location>
</feature>
<name>A0A9W4UFL8_9PLEO</name>
<comment type="caution">
    <text evidence="2">The sequence shown here is derived from an EMBL/GenBank/DDBJ whole genome shotgun (WGS) entry which is preliminary data.</text>
</comment>
<organism evidence="2 3">
    <name type="scientific">Periconia digitata</name>
    <dbReference type="NCBI Taxonomy" id="1303443"/>
    <lineage>
        <taxon>Eukaryota</taxon>
        <taxon>Fungi</taxon>
        <taxon>Dikarya</taxon>
        <taxon>Ascomycota</taxon>
        <taxon>Pezizomycotina</taxon>
        <taxon>Dothideomycetes</taxon>
        <taxon>Pleosporomycetidae</taxon>
        <taxon>Pleosporales</taxon>
        <taxon>Massarineae</taxon>
        <taxon>Periconiaceae</taxon>
        <taxon>Periconia</taxon>
    </lineage>
</organism>
<dbReference type="Proteomes" id="UP001152607">
    <property type="component" value="Unassembled WGS sequence"/>
</dbReference>
<feature type="region of interest" description="Disordered" evidence="1">
    <location>
        <begin position="323"/>
        <end position="409"/>
    </location>
</feature>
<dbReference type="AlphaFoldDB" id="A0A9W4UFL8"/>
<reference evidence="2" key="1">
    <citation type="submission" date="2023-01" db="EMBL/GenBank/DDBJ databases">
        <authorList>
            <person name="Van Ghelder C."/>
            <person name="Rancurel C."/>
        </authorList>
    </citation>
    <scope>NUCLEOTIDE SEQUENCE</scope>
    <source>
        <strain evidence="2">CNCM I-4278</strain>
    </source>
</reference>
<feature type="compositionally biased region" description="Basic and acidic residues" evidence="1">
    <location>
        <begin position="145"/>
        <end position="155"/>
    </location>
</feature>
<feature type="compositionally biased region" description="Basic and acidic residues" evidence="1">
    <location>
        <begin position="344"/>
        <end position="358"/>
    </location>
</feature>
<evidence type="ECO:0000256" key="1">
    <source>
        <dbReference type="SAM" id="MobiDB-lite"/>
    </source>
</evidence>
<dbReference type="EMBL" id="CAOQHR010000005">
    <property type="protein sequence ID" value="CAI6335055.1"/>
    <property type="molecule type" value="Genomic_DNA"/>
</dbReference>
<gene>
    <name evidence="2" type="ORF">PDIGIT_LOCUS8131</name>
</gene>
<evidence type="ECO:0000313" key="2">
    <source>
        <dbReference type="EMBL" id="CAI6335055.1"/>
    </source>
</evidence>
<protein>
    <submittedName>
        <fullName evidence="2">Uncharacterized protein</fullName>
    </submittedName>
</protein>
<sequence length="409" mass="44990">MPSVTLNVLMLACSANIRTERKGSVHVTPRHNLGSIIVHKLIAPVSKDPPPPPPSLSYHTMADDTTTVEPTLRFKRRKTTHTRRVLNQDDAPNTTASEAPADSMPTPLSHTLSPPSGAPENAEDDEEGVPNLKEILRNRKRPRDRFREVAGKADATKSQSLVPTDAPKQDVYGNRFIAQTGQVVDADDHQMTEYVEARLAEKNHRLHGWPIPKHLEAAVADLAPESRENRAIARTNIPGGKDNAKASDEHDLRLAAGKGKLQEVELSSSSAAVQNKAAGNNPPSKVRLGRDGKPRRHPKRRNSEDLRRDQLVEAVLSEAKLEYFEEDKPTNPSATEGCDNDEAMAEKFRQDFLESLESRHKRRPAAPPNNAKGADAAKKISRGPKLGGSRSARAAMHLKRLEEAGKTKR</sequence>
<accession>A0A9W4UFL8</accession>
<evidence type="ECO:0000313" key="3">
    <source>
        <dbReference type="Proteomes" id="UP001152607"/>
    </source>
</evidence>